<name>A0AAU8MUC6_9GAMM</name>
<protein>
    <submittedName>
        <fullName evidence="2">DUF5694 domain-containing protein</fullName>
    </submittedName>
</protein>
<evidence type="ECO:0000313" key="2">
    <source>
        <dbReference type="EMBL" id="XCO74747.1"/>
    </source>
</evidence>
<keyword evidence="1" id="KW-0732">Signal</keyword>
<dbReference type="InterPro" id="IPR043749">
    <property type="entry name" value="DUF5694"/>
</dbReference>
<dbReference type="AlphaFoldDB" id="A0AAU8MUC6"/>
<gene>
    <name evidence="2" type="ORF">ABU614_20650</name>
</gene>
<feature type="signal peptide" evidence="1">
    <location>
        <begin position="1"/>
        <end position="19"/>
    </location>
</feature>
<proteinExistence type="predicted"/>
<organism evidence="2">
    <name type="scientific">Lysobacter firmicutimachus</name>
    <dbReference type="NCBI Taxonomy" id="1792846"/>
    <lineage>
        <taxon>Bacteria</taxon>
        <taxon>Pseudomonadati</taxon>
        <taxon>Pseudomonadota</taxon>
        <taxon>Gammaproteobacteria</taxon>
        <taxon>Lysobacterales</taxon>
        <taxon>Lysobacteraceae</taxon>
        <taxon>Lysobacter</taxon>
    </lineage>
</organism>
<feature type="chain" id="PRO_5043392328" evidence="1">
    <location>
        <begin position="20"/>
        <end position="353"/>
    </location>
</feature>
<dbReference type="RefSeq" id="WP_363797614.1">
    <property type="nucleotide sequence ID" value="NZ_CP159925.1"/>
</dbReference>
<accession>A0AAU8MUC6</accession>
<reference evidence="2" key="1">
    <citation type="submission" date="2024-06" db="EMBL/GenBank/DDBJ databases">
        <authorList>
            <person name="Li S."/>
        </authorList>
    </citation>
    <scope>NUCLEOTIDE SEQUENCE</scope>
    <source>
        <strain evidence="2">SR10</strain>
    </source>
</reference>
<evidence type="ECO:0000256" key="1">
    <source>
        <dbReference type="SAM" id="SignalP"/>
    </source>
</evidence>
<dbReference type="EMBL" id="CP159925">
    <property type="protein sequence ID" value="XCO74747.1"/>
    <property type="molecule type" value="Genomic_DNA"/>
</dbReference>
<sequence>MSKQWAVWGLALAAATAQAQQVDLSALDKHMHGRPAQVLVLGTVHLSDMPKTFDAKGLAPLLDRVAAFEPEIITIESISGESCDLVARHPAVYSADDFKPYCRDTSDARAATGLDVPAAIAEANRTLKQWPAQPSAAQRRRLAAVFLAAGDSTSALVQWLYLPAAERRAGDGLDAKLVARLEKARAGRSENELIAAPLAVRAGLQRVHPTDDHTGDAVDVSDPQAYGQAIMAAWASAKEASKTVRERDDALRRGQDMLALYRYINRPDVLGVVADGDFGAAMREASPQRLAQVYVAGWETRNLRMVANIRASFRERPGARVLAIVGSQHKPWFDSLLGQMQGVEIVDLQQVLK</sequence>
<dbReference type="Pfam" id="PF18950">
    <property type="entry name" value="DUF5694"/>
    <property type="match status" value="1"/>
</dbReference>